<comment type="subcellular location">
    <subcellularLocation>
        <location evidence="1">Nucleus</location>
        <location evidence="1">Nucleolus</location>
    </subcellularLocation>
</comment>
<dbReference type="CDD" id="cd22393">
    <property type="entry name" value="KH-I_KRR1_rpt1"/>
    <property type="match status" value="2"/>
</dbReference>
<dbReference type="STRING" id="6265.A0A0B2VB29"/>
<evidence type="ECO:0000313" key="15">
    <source>
        <dbReference type="EMBL" id="KHN78674.1"/>
    </source>
</evidence>
<feature type="region of interest" description="Disordered" evidence="13">
    <location>
        <begin position="8"/>
        <end position="29"/>
    </location>
</feature>
<dbReference type="InterPro" id="IPR048550">
    <property type="entry name" value="KRR1-like_KH1_euk"/>
</dbReference>
<keyword evidence="4" id="KW-0690">Ribosome biogenesis</keyword>
<dbReference type="FunFam" id="3.30.1370.10:FF:000011">
    <property type="entry name" value="KRR1 small subunit processome component"/>
    <property type="match status" value="1"/>
</dbReference>
<comment type="similarity">
    <text evidence="2">Belongs to the KRR1 family.</text>
</comment>
<organism evidence="15 16">
    <name type="scientific">Toxocara canis</name>
    <name type="common">Canine roundworm</name>
    <dbReference type="NCBI Taxonomy" id="6265"/>
    <lineage>
        <taxon>Eukaryota</taxon>
        <taxon>Metazoa</taxon>
        <taxon>Ecdysozoa</taxon>
        <taxon>Nematoda</taxon>
        <taxon>Chromadorea</taxon>
        <taxon>Rhabditida</taxon>
        <taxon>Spirurina</taxon>
        <taxon>Ascaridomorpha</taxon>
        <taxon>Ascaridoidea</taxon>
        <taxon>Toxocaridae</taxon>
        <taxon>Toxocara</taxon>
    </lineage>
</organism>
<feature type="region of interest" description="Disordered" evidence="13">
    <location>
        <begin position="441"/>
        <end position="476"/>
    </location>
</feature>
<proteinExistence type="inferred from homology"/>
<evidence type="ECO:0000256" key="11">
    <source>
        <dbReference type="ARBA" id="ARBA00032580"/>
    </source>
</evidence>
<dbReference type="SUPFAM" id="SSF54791">
    <property type="entry name" value="Eukaryotic type KH-domain (KH-domain type I)"/>
    <property type="match status" value="2"/>
</dbReference>
<dbReference type="FunFam" id="3.30.1370.10:FF:000014">
    <property type="entry name" value="KRR1 small subunit processome component"/>
    <property type="match status" value="2"/>
</dbReference>
<dbReference type="PANTHER" id="PTHR12581">
    <property type="entry name" value="HIV-1 REV BINDING PROTEIN 2, 3"/>
    <property type="match status" value="1"/>
</dbReference>
<dbReference type="EMBL" id="JPKZ01002069">
    <property type="protein sequence ID" value="KHN78674.1"/>
    <property type="molecule type" value="Genomic_DNA"/>
</dbReference>
<dbReference type="Pfam" id="PF21800">
    <property type="entry name" value="KH_KRR1_2nd"/>
    <property type="match status" value="2"/>
</dbReference>
<dbReference type="InterPro" id="IPR041174">
    <property type="entry name" value="KRR1-like_KH1"/>
</dbReference>
<sequence length="603" mass="68959">MRAIAQVMPKAASKLEEDEHQVPTSSKECVSLPPGKDPKWWDISTFSKEDNPGGLVCESSFASLFPKYREKYLRECWPLVQKTMEEHFLKAELDVLEGTMTVRTTRKTWDPYILIKARDALKLLARSVPYEQAVRVLNDDVSSDIIKISSMVSSKERFVKRRARLVGNNGATLKAIELLTQCYVMIQGGTVAAVGPYQVMPKAASKLEEDEHQVPTSSKECVSLPPGKDPKWWDISTFSKEDNPGGLVCESSFASLFPKYREKYLRECWPLVQKTMEEHFLKAELDVLEGTMTVRTTRKTWDPYILIKARDALKLLARSVPYEQAVRVLNDDVSSDIIKISSMVSSKERFVKRRARLVGNNGATLKAIELLTQCYVMIQGGTVAAVGPYQGLKNVRTIVEDCMRNIHPIYNIKTLMIKRELMKDEKLKNENWDRFLPKFKKKMQSSQSTNQAKKKKAARWKKKGEYTPFPPPPTLSKIDKQLETGEYFMNERAKLLEKRNAKRARQNEKAIERQQTRASLFTPGEEKQRAKTTKRHSEEVPVDVEKLKKKAAKNEKAIERQQTRASLFTPGEEKQRAKTTKRHSEEVPVDVEKLKKKAAKASE</sequence>
<keyword evidence="5" id="KW-0698">rRNA processing</keyword>
<feature type="domain" description="K Homology" evidence="14">
    <location>
        <begin position="332"/>
        <end position="404"/>
    </location>
</feature>
<dbReference type="AlphaFoldDB" id="A0A0B2VB29"/>
<dbReference type="GO" id="GO:0006364">
    <property type="term" value="P:rRNA processing"/>
    <property type="evidence" value="ECO:0007669"/>
    <property type="project" value="UniProtKB-KW"/>
</dbReference>
<evidence type="ECO:0000256" key="7">
    <source>
        <dbReference type="ARBA" id="ARBA00023242"/>
    </source>
</evidence>
<feature type="compositionally biased region" description="Basic residues" evidence="13">
    <location>
        <begin position="594"/>
        <end position="603"/>
    </location>
</feature>
<evidence type="ECO:0000256" key="2">
    <source>
        <dbReference type="ARBA" id="ARBA00009344"/>
    </source>
</evidence>
<evidence type="ECO:0000256" key="5">
    <source>
        <dbReference type="ARBA" id="ARBA00022552"/>
    </source>
</evidence>
<dbReference type="InterPro" id="IPR048548">
    <property type="entry name" value="KRR1-like_KH2"/>
</dbReference>
<accession>A0A0B2VB29</accession>
<dbReference type="InterPro" id="IPR024166">
    <property type="entry name" value="rRNA_assembly_KRR1"/>
</dbReference>
<dbReference type="Proteomes" id="UP000031036">
    <property type="component" value="Unassembled WGS sequence"/>
</dbReference>
<feature type="compositionally biased region" description="Basic residues" evidence="13">
    <location>
        <begin position="452"/>
        <end position="462"/>
    </location>
</feature>
<dbReference type="InterPro" id="IPR048549">
    <property type="entry name" value="KRR1-like_KH2_euk"/>
</dbReference>
<dbReference type="CDD" id="cd22394">
    <property type="entry name" value="KH-I_KRR1_rpt2"/>
    <property type="match status" value="1"/>
</dbReference>
<evidence type="ECO:0000256" key="12">
    <source>
        <dbReference type="ARBA" id="ARBA00032993"/>
    </source>
</evidence>
<comment type="subunit">
    <text evidence="10">Monomer. Component of the ribosomal small subunit (SSU) processome.</text>
</comment>
<feature type="compositionally biased region" description="Basic and acidic residues" evidence="13">
    <location>
        <begin position="571"/>
        <end position="593"/>
    </location>
</feature>
<evidence type="ECO:0000313" key="16">
    <source>
        <dbReference type="Proteomes" id="UP000031036"/>
    </source>
</evidence>
<feature type="domain" description="K Homology" evidence="14">
    <location>
        <begin position="140"/>
        <end position="212"/>
    </location>
</feature>
<dbReference type="Gene3D" id="3.30.1370.10">
    <property type="entry name" value="K Homology domain, type 1"/>
    <property type="match status" value="4"/>
</dbReference>
<name>A0A0B2VB29_TOXCA</name>
<dbReference type="GO" id="GO:0003723">
    <property type="term" value="F:RNA binding"/>
    <property type="evidence" value="ECO:0007669"/>
    <property type="project" value="UniProtKB-KW"/>
</dbReference>
<evidence type="ECO:0000259" key="14">
    <source>
        <dbReference type="SMART" id="SM00322"/>
    </source>
</evidence>
<evidence type="ECO:0000256" key="10">
    <source>
        <dbReference type="ARBA" id="ARBA00025925"/>
    </source>
</evidence>
<comment type="caution">
    <text evidence="15">The sequence shown here is derived from an EMBL/GenBank/DDBJ whole genome shotgun (WGS) entry which is preliminary data.</text>
</comment>
<reference evidence="15 16" key="1">
    <citation type="submission" date="2014-11" db="EMBL/GenBank/DDBJ databases">
        <title>Genetic blueprint of the zoonotic pathogen Toxocara canis.</title>
        <authorList>
            <person name="Zhu X.-Q."/>
            <person name="Korhonen P.K."/>
            <person name="Cai H."/>
            <person name="Young N.D."/>
            <person name="Nejsum P."/>
            <person name="von Samson-Himmelstjerna G."/>
            <person name="Boag P.R."/>
            <person name="Tan P."/>
            <person name="Li Q."/>
            <person name="Min J."/>
            <person name="Yang Y."/>
            <person name="Wang X."/>
            <person name="Fang X."/>
            <person name="Hall R.S."/>
            <person name="Hofmann A."/>
            <person name="Sternberg P.W."/>
            <person name="Jex A.R."/>
            <person name="Gasser R.B."/>
        </authorList>
    </citation>
    <scope>NUCLEOTIDE SEQUENCE [LARGE SCALE GENOMIC DNA]</scope>
    <source>
        <strain evidence="15">PN_DK_2014</strain>
    </source>
</reference>
<evidence type="ECO:0000256" key="6">
    <source>
        <dbReference type="ARBA" id="ARBA00022884"/>
    </source>
</evidence>
<keyword evidence="6" id="KW-0694">RNA-binding</keyword>
<gene>
    <name evidence="15" type="primary">dbe</name>
    <name evidence="15" type="ORF">Tcan_07781</name>
</gene>
<dbReference type="Pfam" id="PF17903">
    <property type="entry name" value="KH_KRR1_1st"/>
    <property type="match status" value="2"/>
</dbReference>
<dbReference type="OMA" id="TMEEHFL"/>
<feature type="compositionally biased region" description="Basic and acidic residues" evidence="13">
    <location>
        <begin position="524"/>
        <end position="562"/>
    </location>
</feature>
<dbReference type="SMART" id="SM00322">
    <property type="entry name" value="KH"/>
    <property type="match status" value="2"/>
</dbReference>
<dbReference type="PANTHER" id="PTHR12581:SF0">
    <property type="entry name" value="KRR1 SMALL SUBUNIT PROCESSOME COMPONENT HOMOLOG"/>
    <property type="match status" value="1"/>
</dbReference>
<dbReference type="GO" id="GO:0032040">
    <property type="term" value="C:small-subunit processome"/>
    <property type="evidence" value="ECO:0007669"/>
    <property type="project" value="TreeGrafter"/>
</dbReference>
<evidence type="ECO:0000256" key="1">
    <source>
        <dbReference type="ARBA" id="ARBA00004604"/>
    </source>
</evidence>
<feature type="region of interest" description="Disordered" evidence="13">
    <location>
        <begin position="500"/>
        <end position="603"/>
    </location>
</feature>
<keyword evidence="16" id="KW-1185">Reference proteome</keyword>
<protein>
    <recommendedName>
        <fullName evidence="3">KRR1 small subunit processome component homolog</fullName>
    </recommendedName>
    <alternativeName>
        <fullName evidence="12">KRR-R motif-containing protein 1</fullName>
    </alternativeName>
    <alternativeName>
        <fullName evidence="11">Protein dribble</fullName>
    </alternativeName>
</protein>
<dbReference type="InterPro" id="IPR036612">
    <property type="entry name" value="KH_dom_type_1_sf"/>
</dbReference>
<evidence type="ECO:0000256" key="4">
    <source>
        <dbReference type="ARBA" id="ARBA00022517"/>
    </source>
</evidence>
<keyword evidence="7" id="KW-0539">Nucleus</keyword>
<evidence type="ECO:0000256" key="3">
    <source>
        <dbReference type="ARBA" id="ARBA00020053"/>
    </source>
</evidence>
<keyword evidence="8" id="KW-0687">Ribonucleoprotein</keyword>
<dbReference type="OrthoDB" id="441223at2759"/>
<comment type="function">
    <text evidence="9">Required for 40S ribosome biogenesis. Involved in nucleolar processing of pre-18S ribosomal RNA and ribosome assembly. Binds to RNA. Required for female germline development, cell viability during eye development and for survival of dividing cells and epithelial cells during early wing disk development.</text>
</comment>
<evidence type="ECO:0000256" key="8">
    <source>
        <dbReference type="ARBA" id="ARBA00023274"/>
    </source>
</evidence>
<dbReference type="InterPro" id="IPR004087">
    <property type="entry name" value="KH_dom"/>
</dbReference>
<evidence type="ECO:0000256" key="13">
    <source>
        <dbReference type="SAM" id="MobiDB-lite"/>
    </source>
</evidence>
<evidence type="ECO:0000256" key="9">
    <source>
        <dbReference type="ARBA" id="ARBA00024689"/>
    </source>
</evidence>
<feature type="compositionally biased region" description="Basic and acidic residues" evidence="13">
    <location>
        <begin position="500"/>
        <end position="515"/>
    </location>
</feature>